<dbReference type="GO" id="GO:0005198">
    <property type="term" value="F:structural molecule activity"/>
    <property type="evidence" value="ECO:0007669"/>
    <property type="project" value="UniProtKB-UniRule"/>
</dbReference>
<comment type="subcellular location">
    <subcellularLocation>
        <location evidence="4">Secreted</location>
    </subcellularLocation>
    <subcellularLocation>
        <location evidence="4">Bacterial flagellum</location>
    </subcellularLocation>
</comment>
<comment type="similarity">
    <text evidence="1 4">Belongs to the bacterial flagellin family.</text>
</comment>
<dbReference type="Gene3D" id="6.10.10.10">
    <property type="entry name" value="Flagellar export chaperone, C-terminal domain"/>
    <property type="match status" value="1"/>
</dbReference>
<evidence type="ECO:0000259" key="5">
    <source>
        <dbReference type="Pfam" id="PF00669"/>
    </source>
</evidence>
<keyword evidence="7" id="KW-0282">Flagellum</keyword>
<dbReference type="SUPFAM" id="SSF64518">
    <property type="entry name" value="Phase 1 flagellin"/>
    <property type="match status" value="2"/>
</dbReference>
<dbReference type="RefSeq" id="WP_015394560.1">
    <property type="nucleotide sequence ID" value="NC_020291.1"/>
</dbReference>
<dbReference type="Gene3D" id="1.20.1330.10">
    <property type="entry name" value="f41 fragment of flagellin, N-terminal domain"/>
    <property type="match status" value="2"/>
</dbReference>
<evidence type="ECO:0000256" key="3">
    <source>
        <dbReference type="ARBA" id="ARBA00023143"/>
    </source>
</evidence>
<keyword evidence="7" id="KW-0966">Cell projection</keyword>
<dbReference type="EMBL" id="CP004121">
    <property type="protein sequence ID" value="AGF58249.1"/>
    <property type="molecule type" value="Genomic_DNA"/>
</dbReference>
<dbReference type="Proteomes" id="UP000011728">
    <property type="component" value="Chromosome"/>
</dbReference>
<dbReference type="GO" id="GO:0009288">
    <property type="term" value="C:bacterial-type flagellum"/>
    <property type="evidence" value="ECO:0007669"/>
    <property type="project" value="UniProtKB-SubCell"/>
</dbReference>
<dbReference type="STRING" id="36745.CLSAP_42580"/>
<dbReference type="PANTHER" id="PTHR42792">
    <property type="entry name" value="FLAGELLIN"/>
    <property type="match status" value="1"/>
</dbReference>
<dbReference type="HOGENOM" id="CLU_011142_3_1_9"/>
<dbReference type="Pfam" id="PF00669">
    <property type="entry name" value="Flagellin_N"/>
    <property type="match status" value="1"/>
</dbReference>
<comment type="function">
    <text evidence="4">Flagellin is the subunit protein which polymerizes to form the filaments of bacterial flagella.</text>
</comment>
<dbReference type="InterPro" id="IPR001029">
    <property type="entry name" value="Flagellin_N"/>
</dbReference>
<evidence type="ECO:0000256" key="1">
    <source>
        <dbReference type="ARBA" id="ARBA00005709"/>
    </source>
</evidence>
<keyword evidence="7" id="KW-0969">Cilium</keyword>
<keyword evidence="8" id="KW-1185">Reference proteome</keyword>
<keyword evidence="4" id="KW-0964">Secreted</keyword>
<dbReference type="PANTHER" id="PTHR42792:SF2">
    <property type="entry name" value="FLAGELLIN"/>
    <property type="match status" value="1"/>
</dbReference>
<evidence type="ECO:0000256" key="2">
    <source>
        <dbReference type="ARBA" id="ARBA00020110"/>
    </source>
</evidence>
<organism evidence="7 8">
    <name type="scientific">Clostridium saccharoperbutylacetonicum N1-4(HMT)</name>
    <dbReference type="NCBI Taxonomy" id="931276"/>
    <lineage>
        <taxon>Bacteria</taxon>
        <taxon>Bacillati</taxon>
        <taxon>Bacillota</taxon>
        <taxon>Clostridia</taxon>
        <taxon>Eubacteriales</taxon>
        <taxon>Clostridiaceae</taxon>
        <taxon>Clostridium</taxon>
    </lineage>
</organism>
<dbReference type="PATRIC" id="fig|931276.5.peg.4532"/>
<evidence type="ECO:0000313" key="8">
    <source>
        <dbReference type="Proteomes" id="UP000011728"/>
    </source>
</evidence>
<dbReference type="InterPro" id="IPR001492">
    <property type="entry name" value="Flagellin"/>
</dbReference>
<gene>
    <name evidence="7" type="primary">hag2</name>
    <name evidence="7" type="ORF">Cspa_c44960</name>
</gene>
<dbReference type="InterPro" id="IPR046358">
    <property type="entry name" value="Flagellin_C"/>
</dbReference>
<sequence>MVITHNLSAMNAQRKLGTNVRNQSKTAEKLSSGYRINRAGDDSAGLAISEKMRSQIRGLEQGSVNSQDGISLIQTTEGAMSEVHSMLQRCKTLATQCANGTYQDKDREMANQELQEIKKDIDRIAKNTTFNGNYVLDGSLSSAGASTQEQNQALQGLNTWWISSAQNLVKNATGLDVPSGTGMKVVMDNNMASNLAAFVQYSNNIANPNLELHVSTAFIKGLDLTSDKDGKTGNIYIDRVIAHELTHATMAATTDMWNQPTWFTEGVAECVHGGDDRVEGILSNGLNTVSGLTSTLSSGWASNNDKYAAAYIATRYMNKLYETGAGNDGIKNILNQLKNNTSYTFDQALTAAKAASANPSSAPATASAFLSKLSSDINSTSDLLSLAKIDLTDADTGSLTGSDASGGAPLDASDIVPEAGALNTTTPTGTSTIGNYSIEWGTPITGKGMDIQVGGNIGDIISVTGGNVTCGSLGIDNMDISSRSGAVDALAIIDTAINNVSTQRATLGATQNRLEHTITATDNTSENLTAAESRIRDADIAKEMMSYTKDNILTQAAQTMLAQANQQPNKILGLLQG</sequence>
<dbReference type="PRINTS" id="PR00207">
    <property type="entry name" value="FLAGELLIN"/>
</dbReference>
<evidence type="ECO:0000313" key="7">
    <source>
        <dbReference type="EMBL" id="AGF58249.1"/>
    </source>
</evidence>
<dbReference type="OrthoDB" id="9796789at2"/>
<keyword evidence="3 4" id="KW-0975">Bacterial flagellum</keyword>
<dbReference type="Pfam" id="PF00700">
    <property type="entry name" value="Flagellin_C"/>
    <property type="match status" value="1"/>
</dbReference>
<accession>M1MK33</accession>
<dbReference type="NCBIfam" id="NF033876">
    <property type="entry name" value="flagella_HExxH"/>
    <property type="match status" value="1"/>
</dbReference>
<evidence type="ECO:0000256" key="4">
    <source>
        <dbReference type="RuleBase" id="RU362073"/>
    </source>
</evidence>
<proteinExistence type="inferred from homology"/>
<dbReference type="Gene3D" id="1.10.390.20">
    <property type="match status" value="1"/>
</dbReference>
<dbReference type="AlphaFoldDB" id="M1MK33"/>
<dbReference type="KEGG" id="csr:Cspa_c44960"/>
<name>M1MK33_9CLOT</name>
<feature type="domain" description="Flagellin C-terminal" evidence="6">
    <location>
        <begin position="490"/>
        <end position="575"/>
    </location>
</feature>
<reference evidence="7 8" key="1">
    <citation type="submission" date="2013-02" db="EMBL/GenBank/DDBJ databases">
        <title>Genome sequence of Clostridium saccharoperbutylacetonicum N1-4(HMT).</title>
        <authorList>
            <person name="Poehlein A."/>
            <person name="Daniel R."/>
        </authorList>
    </citation>
    <scope>NUCLEOTIDE SEQUENCE [LARGE SCALE GENOMIC DNA]</scope>
    <source>
        <strain evidence="8">N1-4(HMT)</strain>
    </source>
</reference>
<protein>
    <recommendedName>
        <fullName evidence="2 4">Flagellin</fullName>
    </recommendedName>
</protein>
<feature type="domain" description="Flagellin N-terminal" evidence="5">
    <location>
        <begin position="3"/>
        <end position="139"/>
    </location>
</feature>
<dbReference type="eggNOG" id="COG1344">
    <property type="taxonomic scope" value="Bacteria"/>
</dbReference>
<evidence type="ECO:0000259" key="6">
    <source>
        <dbReference type="Pfam" id="PF00700"/>
    </source>
</evidence>
<dbReference type="InterPro" id="IPR042187">
    <property type="entry name" value="Flagellin_C_sub2"/>
</dbReference>
<dbReference type="GO" id="GO:0005576">
    <property type="term" value="C:extracellular region"/>
    <property type="evidence" value="ECO:0007669"/>
    <property type="project" value="UniProtKB-SubCell"/>
</dbReference>